<dbReference type="Pfam" id="PF00419">
    <property type="entry name" value="Fimbrial"/>
    <property type="match status" value="1"/>
</dbReference>
<dbReference type="Proteomes" id="UP000245761">
    <property type="component" value="Unassembled WGS sequence"/>
</dbReference>
<comment type="similarity">
    <text evidence="2">Belongs to the fimbrial protein family.</text>
</comment>
<evidence type="ECO:0000259" key="5">
    <source>
        <dbReference type="Pfam" id="PF00419"/>
    </source>
</evidence>
<evidence type="ECO:0000256" key="4">
    <source>
        <dbReference type="ARBA" id="ARBA00023263"/>
    </source>
</evidence>
<dbReference type="InterPro" id="IPR050263">
    <property type="entry name" value="Bact_Fimbrial_Adh_Pro"/>
</dbReference>
<dbReference type="AlphaFoldDB" id="A0A2J7L575"/>
<evidence type="ECO:0000313" key="6">
    <source>
        <dbReference type="EMBL" id="PWH60972.1"/>
    </source>
</evidence>
<dbReference type="InterPro" id="IPR008966">
    <property type="entry name" value="Adhesion_dom_sf"/>
</dbReference>
<dbReference type="GO" id="GO:0009289">
    <property type="term" value="C:pilus"/>
    <property type="evidence" value="ECO:0007669"/>
    <property type="project" value="UniProtKB-SubCell"/>
</dbReference>
<sequence length="383" mass="41710">MDNWRSMMLTYFWGNIKAICILFVLLVSSCYNIVYAEDMGRDRAFCYPGAPGNNTTPATFSYNFGTVIVSDVNNNSPGTVLPSQDWKIGHYKAYCNSLDDYEVYFSGVSGIDPSGASGDHQGSDIFIPLTHEISVSTHVKLYNKNGTMTDKAVPFDNYSTNYPADRSKPSSWASGTEGYIKIRLDKKIISDISINNVLLVSLYVSQFPTEHGPIPVFNAYIGNLNIEVPQGCTINEGTSFTVNMPDVWASELSRAGAGVKLTGVSPVATTIPINCTNKDIDAVMTLVFDGNISSTRDVNGRQSIIQAEDNPDVGIMIMDSQQESVDLNALAAHVGVPFKLVENRAESAQTADVTFLSLPVSTTGRRPAAGRYNALAVLRVEYQ</sequence>
<name>A0A2J7L575_ECOLX</name>
<reference evidence="6 7" key="1">
    <citation type="submission" date="2018-04" db="EMBL/GenBank/DDBJ databases">
        <title>Draft Genomic Sequencing Of Potential Extraintestinal Pathogenic Escherichia coli B8S56 Isolated from Retail Chicken Skin.</title>
        <authorList>
            <person name="Xu A."/>
            <person name="Tilman S."/>
            <person name="Wisser-Parker K."/>
            <person name="Scullen O.J."/>
            <person name="Sommers C."/>
        </authorList>
    </citation>
    <scope>NUCLEOTIDE SEQUENCE [LARGE SCALE GENOMIC DNA]</scope>
    <source>
        <strain evidence="6 7">B8S56</strain>
    </source>
</reference>
<feature type="domain" description="Fimbrial-type adhesion" evidence="5">
    <location>
        <begin position="225"/>
        <end position="383"/>
    </location>
</feature>
<dbReference type="PANTHER" id="PTHR33420">
    <property type="entry name" value="FIMBRIAL SUBUNIT ELFA-RELATED"/>
    <property type="match status" value="1"/>
</dbReference>
<dbReference type="Gene3D" id="2.60.40.1090">
    <property type="entry name" value="Fimbrial-type adhesion domain"/>
    <property type="match status" value="1"/>
</dbReference>
<dbReference type="SUPFAM" id="SSF49401">
    <property type="entry name" value="Bacterial adhesins"/>
    <property type="match status" value="1"/>
</dbReference>
<dbReference type="GO" id="GO:0043709">
    <property type="term" value="P:cell adhesion involved in single-species biofilm formation"/>
    <property type="evidence" value="ECO:0007669"/>
    <property type="project" value="TreeGrafter"/>
</dbReference>
<comment type="caution">
    <text evidence="6">The sequence shown here is derived from an EMBL/GenBank/DDBJ whole genome shotgun (WGS) entry which is preliminary data.</text>
</comment>
<proteinExistence type="inferred from homology"/>
<gene>
    <name evidence="6" type="ORF">DD762_12250</name>
</gene>
<dbReference type="EMBL" id="QEMT01000017">
    <property type="protein sequence ID" value="PWH60972.1"/>
    <property type="molecule type" value="Genomic_DNA"/>
</dbReference>
<dbReference type="PANTHER" id="PTHR33420:SF31">
    <property type="entry name" value="TYPE 1 FIMBRIN D-MANNOSE SPECIFIC ADHESIN"/>
    <property type="match status" value="1"/>
</dbReference>
<accession>A0A2J7L575</accession>
<protein>
    <submittedName>
        <fullName evidence="6">Fimbrial protein</fullName>
    </submittedName>
</protein>
<dbReference type="InterPro" id="IPR000259">
    <property type="entry name" value="Adhesion_dom_fimbrial"/>
</dbReference>
<evidence type="ECO:0000256" key="1">
    <source>
        <dbReference type="ARBA" id="ARBA00004561"/>
    </source>
</evidence>
<evidence type="ECO:0000313" key="7">
    <source>
        <dbReference type="Proteomes" id="UP000245761"/>
    </source>
</evidence>
<evidence type="ECO:0000256" key="2">
    <source>
        <dbReference type="ARBA" id="ARBA00006671"/>
    </source>
</evidence>
<keyword evidence="3" id="KW-0732">Signal</keyword>
<dbReference type="InterPro" id="IPR036937">
    <property type="entry name" value="Adhesion_dom_fimbrial_sf"/>
</dbReference>
<dbReference type="PROSITE" id="PS51257">
    <property type="entry name" value="PROKAR_LIPOPROTEIN"/>
    <property type="match status" value="1"/>
</dbReference>
<comment type="subcellular location">
    <subcellularLocation>
        <location evidence="1">Fimbrium</location>
    </subcellularLocation>
</comment>
<organism evidence="6 7">
    <name type="scientific">Escherichia coli</name>
    <dbReference type="NCBI Taxonomy" id="562"/>
    <lineage>
        <taxon>Bacteria</taxon>
        <taxon>Pseudomonadati</taxon>
        <taxon>Pseudomonadota</taxon>
        <taxon>Gammaproteobacteria</taxon>
        <taxon>Enterobacterales</taxon>
        <taxon>Enterobacteriaceae</taxon>
        <taxon>Escherichia</taxon>
    </lineage>
</organism>
<evidence type="ECO:0000256" key="3">
    <source>
        <dbReference type="ARBA" id="ARBA00022729"/>
    </source>
</evidence>
<keyword evidence="4" id="KW-0281">Fimbrium</keyword>